<dbReference type="PROSITE" id="PS50893">
    <property type="entry name" value="ABC_TRANSPORTER_2"/>
    <property type="match status" value="1"/>
</dbReference>
<keyword evidence="4 5" id="KW-0472">Membrane</keyword>
<sequence length="542" mass="55743">MYGLHQVCEVLVPVVIGVVIDQAVDTGDAAALAFWIAVLAALFVVLSMMWRYGARWLTYAEAGEGCTLRVELASTILRPRGLRTDLRTGELLTIASSDADNASYLLDYIPRIVAAVTATVVSAIVLLVIDVPLGLGVLIGTPVVAYLLQLGAPLIARRVQGRQEAAGRAASVATDLVSGLRPLRGLGAHDVAARRYRVVSQESLAATLSAARTQSGFTAASTTLSNLLAAAIAIAAGWLALDGRISIGQFVTVIGLAQFLIEPLTQLTVVAGWVAEARASADRVAAVFNAPFVLPAAGSAPGAPPHGVDIVGLEHRSLAGLDLAVAPGELVGIVAPQAGDAEALVAVLSGRVAPADYRGSVRVGDVALHRLDHGTGRRPLLVEPHQTDIFSGTIGSNVTAGAADADEGFVGQVLQASAAHDVVAGRSDGLQAAVAERGSSLSGGQRQRVALARALLAQPAILVLHDPTTAIDAVTEQAVADGVAGLRHRPAGEFTTILVTSSPALLATTDRVVLVRDGKVAAVGTHTELSAADADYRQAVLR</sequence>
<proteinExistence type="predicted"/>
<evidence type="ECO:0000256" key="5">
    <source>
        <dbReference type="SAM" id="Phobius"/>
    </source>
</evidence>
<feature type="transmembrane region" description="Helical" evidence="5">
    <location>
        <begin position="29"/>
        <end position="50"/>
    </location>
</feature>
<dbReference type="InterPro" id="IPR017871">
    <property type="entry name" value="ABC_transporter-like_CS"/>
</dbReference>
<feature type="domain" description="ABC transmembrane type-1" evidence="7">
    <location>
        <begin position="1"/>
        <end position="268"/>
    </location>
</feature>
<dbReference type="InterPro" id="IPR036640">
    <property type="entry name" value="ABC1_TM_sf"/>
</dbReference>
<dbReference type="Gene3D" id="1.20.1560.10">
    <property type="entry name" value="ABC transporter type 1, transmembrane domain"/>
    <property type="match status" value="1"/>
</dbReference>
<dbReference type="Proteomes" id="UP000887023">
    <property type="component" value="Chromosome"/>
</dbReference>
<comment type="subcellular location">
    <subcellularLocation>
        <location evidence="1">Cell membrane</location>
        <topology evidence="1">Multi-pass membrane protein</topology>
    </subcellularLocation>
</comment>
<feature type="transmembrane region" description="Helical" evidence="5">
    <location>
        <begin position="135"/>
        <end position="156"/>
    </location>
</feature>
<dbReference type="SUPFAM" id="SSF52540">
    <property type="entry name" value="P-loop containing nucleoside triphosphate hydrolases"/>
    <property type="match status" value="1"/>
</dbReference>
<keyword evidence="3 5" id="KW-1133">Transmembrane helix</keyword>
<dbReference type="PANTHER" id="PTHR43394:SF1">
    <property type="entry name" value="ATP-BINDING CASSETTE SUB-FAMILY B MEMBER 10, MITOCHONDRIAL"/>
    <property type="match status" value="1"/>
</dbReference>
<evidence type="ECO:0000259" key="6">
    <source>
        <dbReference type="PROSITE" id="PS50893"/>
    </source>
</evidence>
<keyword evidence="8" id="KW-0067">ATP-binding</keyword>
<keyword evidence="9" id="KW-1185">Reference proteome</keyword>
<feature type="domain" description="ABC transporter" evidence="6">
    <location>
        <begin position="303"/>
        <end position="542"/>
    </location>
</feature>
<evidence type="ECO:0000256" key="4">
    <source>
        <dbReference type="ARBA" id="ARBA00023136"/>
    </source>
</evidence>
<feature type="transmembrane region" description="Helical" evidence="5">
    <location>
        <begin position="217"/>
        <end position="241"/>
    </location>
</feature>
<dbReference type="CDD" id="cd07346">
    <property type="entry name" value="ABC_6TM_exporters"/>
    <property type="match status" value="1"/>
</dbReference>
<keyword evidence="2 5" id="KW-0812">Transmembrane</keyword>
<reference evidence="8" key="1">
    <citation type="submission" date="2021-07" db="EMBL/GenBank/DDBJ databases">
        <title>Candidatus Kaistella beijingensis sp. nov. isolated from a municipal wastewater treatment plant is involved in sludge foaming.</title>
        <authorList>
            <person name="Song Y."/>
            <person name="Liu S.-J."/>
        </authorList>
    </citation>
    <scope>NUCLEOTIDE SEQUENCE</scope>
    <source>
        <strain evidence="8">DSM 43998</strain>
    </source>
</reference>
<dbReference type="InterPro" id="IPR011527">
    <property type="entry name" value="ABC1_TM_dom"/>
</dbReference>
<evidence type="ECO:0000313" key="9">
    <source>
        <dbReference type="Proteomes" id="UP000887023"/>
    </source>
</evidence>
<dbReference type="SUPFAM" id="SSF90123">
    <property type="entry name" value="ABC transporter transmembrane region"/>
    <property type="match status" value="1"/>
</dbReference>
<dbReference type="Gene3D" id="3.40.50.300">
    <property type="entry name" value="P-loop containing nucleotide triphosphate hydrolases"/>
    <property type="match status" value="1"/>
</dbReference>
<feature type="transmembrane region" description="Helical" evidence="5">
    <location>
        <begin position="112"/>
        <end position="129"/>
    </location>
</feature>
<evidence type="ECO:0000256" key="3">
    <source>
        <dbReference type="ARBA" id="ARBA00022989"/>
    </source>
</evidence>
<dbReference type="EMBL" id="CP079105">
    <property type="protein sequence ID" value="QXQ13828.1"/>
    <property type="molecule type" value="Genomic_DNA"/>
</dbReference>
<dbReference type="PROSITE" id="PS50929">
    <property type="entry name" value="ABC_TM1F"/>
    <property type="match status" value="1"/>
</dbReference>
<dbReference type="InterPro" id="IPR003439">
    <property type="entry name" value="ABC_transporter-like_ATP-bd"/>
</dbReference>
<dbReference type="GO" id="GO:0005524">
    <property type="term" value="F:ATP binding"/>
    <property type="evidence" value="ECO:0007669"/>
    <property type="project" value="UniProtKB-KW"/>
</dbReference>
<dbReference type="InterPro" id="IPR027417">
    <property type="entry name" value="P-loop_NTPase"/>
</dbReference>
<evidence type="ECO:0000313" key="8">
    <source>
        <dbReference type="EMBL" id="QXQ13828.1"/>
    </source>
</evidence>
<evidence type="ECO:0000256" key="1">
    <source>
        <dbReference type="ARBA" id="ARBA00004651"/>
    </source>
</evidence>
<evidence type="ECO:0000256" key="2">
    <source>
        <dbReference type="ARBA" id="ARBA00022692"/>
    </source>
</evidence>
<evidence type="ECO:0000259" key="7">
    <source>
        <dbReference type="PROSITE" id="PS50929"/>
    </source>
</evidence>
<name>A0ABX8S7U4_9ACTN</name>
<gene>
    <name evidence="8" type="ORF">KV203_18965</name>
</gene>
<dbReference type="PROSITE" id="PS00211">
    <property type="entry name" value="ABC_TRANSPORTER_1"/>
    <property type="match status" value="1"/>
</dbReference>
<dbReference type="InterPro" id="IPR039421">
    <property type="entry name" value="Type_1_exporter"/>
</dbReference>
<dbReference type="Pfam" id="PF00005">
    <property type="entry name" value="ABC_tran"/>
    <property type="match status" value="1"/>
</dbReference>
<protein>
    <submittedName>
        <fullName evidence="8">ABC transporter ATP-binding protein/permease</fullName>
    </submittedName>
</protein>
<dbReference type="RefSeq" id="WP_083530348.1">
    <property type="nucleotide sequence ID" value="NZ_CBCRUZ010000032.1"/>
</dbReference>
<dbReference type="PANTHER" id="PTHR43394">
    <property type="entry name" value="ATP-DEPENDENT PERMEASE MDL1, MITOCHONDRIAL"/>
    <property type="match status" value="1"/>
</dbReference>
<keyword evidence="8" id="KW-0547">Nucleotide-binding</keyword>
<dbReference type="Pfam" id="PF00664">
    <property type="entry name" value="ABC_membrane"/>
    <property type="match status" value="1"/>
</dbReference>
<accession>A0ABX8S7U4</accession>
<organism evidence="8 9">
    <name type="scientific">Skermania pinensis</name>
    <dbReference type="NCBI Taxonomy" id="39122"/>
    <lineage>
        <taxon>Bacteria</taxon>
        <taxon>Bacillati</taxon>
        <taxon>Actinomycetota</taxon>
        <taxon>Actinomycetes</taxon>
        <taxon>Mycobacteriales</taxon>
        <taxon>Gordoniaceae</taxon>
        <taxon>Skermania</taxon>
    </lineage>
</organism>